<protein>
    <submittedName>
        <fullName evidence="1">YhcH/YjgK/YiaL family protein</fullName>
    </submittedName>
</protein>
<evidence type="ECO:0000313" key="2">
    <source>
        <dbReference type="Proteomes" id="UP001279681"/>
    </source>
</evidence>
<keyword evidence="2" id="KW-1185">Reference proteome</keyword>
<dbReference type="NCBIfam" id="TIGR00022">
    <property type="entry name" value="YhcH/YjgK/YiaL family protein"/>
    <property type="match status" value="1"/>
</dbReference>
<dbReference type="InterPro" id="IPR004375">
    <property type="entry name" value="NanQ/TabA/YiaL"/>
</dbReference>
<accession>A0ABU4W6W2</accession>
<dbReference type="Pfam" id="PF04074">
    <property type="entry name" value="DUF386"/>
    <property type="match status" value="1"/>
</dbReference>
<name>A0ABU4W6W2_9FUSO</name>
<reference evidence="2" key="1">
    <citation type="submission" date="2023-07" db="EMBL/GenBank/DDBJ databases">
        <authorList>
            <person name="Colorado M.A."/>
            <person name="Villamil L.M."/>
            <person name="Melo J.F."/>
            <person name="Rodriguez J.A."/>
            <person name="Ruiz R.Y."/>
        </authorList>
    </citation>
    <scope>NUCLEOTIDE SEQUENCE [LARGE SCALE GENOMIC DNA]</scope>
    <source>
        <strain evidence="2">C33</strain>
    </source>
</reference>
<dbReference type="InterPro" id="IPR037012">
    <property type="entry name" value="NanQ/TabA/YiaL_sf"/>
</dbReference>
<sequence>MIFGQTNELKFYKGISKGLDMAIEAIENGSFKNGVVGKNEIDGDNVFFNIQECKTKVLEECFFEGHKKYIDIHIVIDGEEGIGYSLKDSLKEKTDYNEESDFQVLEGTEEYRMNMTKDNFLIVFPDEPHMPLIAKNDEPKELKKAVFKIKY</sequence>
<dbReference type="Gene3D" id="2.60.120.370">
    <property type="entry name" value="YhcH/YjgK/YiaL"/>
    <property type="match status" value="1"/>
</dbReference>
<dbReference type="SUPFAM" id="SSF51197">
    <property type="entry name" value="Clavaminate synthase-like"/>
    <property type="match status" value="1"/>
</dbReference>
<dbReference type="EMBL" id="JAVIKH010000002">
    <property type="protein sequence ID" value="MDX8335262.1"/>
    <property type="molecule type" value="Genomic_DNA"/>
</dbReference>
<dbReference type="RefSeq" id="WP_320312674.1">
    <property type="nucleotide sequence ID" value="NZ_JAVIKH010000002.1"/>
</dbReference>
<gene>
    <name evidence="1" type="ORF">RFV38_01935</name>
</gene>
<comment type="caution">
    <text evidence="1">The sequence shown here is derived from an EMBL/GenBank/DDBJ whole genome shotgun (WGS) entry which is preliminary data.</text>
</comment>
<organism evidence="1 2">
    <name type="scientific">Candidatus Cetobacterium colombiensis</name>
    <dbReference type="NCBI Taxonomy" id="3073100"/>
    <lineage>
        <taxon>Bacteria</taxon>
        <taxon>Fusobacteriati</taxon>
        <taxon>Fusobacteriota</taxon>
        <taxon>Fusobacteriia</taxon>
        <taxon>Fusobacteriales</taxon>
        <taxon>Fusobacteriaceae</taxon>
        <taxon>Cetobacterium</taxon>
    </lineage>
</organism>
<dbReference type="PANTHER" id="PTHR34986">
    <property type="entry name" value="EVOLVED BETA-GALACTOSIDASE SUBUNIT BETA"/>
    <property type="match status" value="1"/>
</dbReference>
<dbReference type="Proteomes" id="UP001279681">
    <property type="component" value="Unassembled WGS sequence"/>
</dbReference>
<proteinExistence type="predicted"/>
<evidence type="ECO:0000313" key="1">
    <source>
        <dbReference type="EMBL" id="MDX8335262.1"/>
    </source>
</evidence>
<dbReference type="PANTHER" id="PTHR34986:SF1">
    <property type="entry name" value="PROTEIN YIAL"/>
    <property type="match status" value="1"/>
</dbReference>